<sequence>MTDPEDRKLFSRLLTSGIDLTKVLSETDPVEQVTLAMEAVEKNKRKFDRMQHAYVPERTALRDTMRIGSKAMAAIIEDRNDARRALLLVSRIRAEQEAKIARLTLIENELLVHFAGLTERQTEAFQALDFDVLP</sequence>
<protein>
    <submittedName>
        <fullName evidence="1">Uncharacterized protein</fullName>
    </submittedName>
</protein>
<keyword evidence="2" id="KW-1185">Reference proteome</keyword>
<dbReference type="EMBL" id="WTYH01000001">
    <property type="protein sequence ID" value="MXO92595.1"/>
    <property type="molecule type" value="Genomic_DNA"/>
</dbReference>
<evidence type="ECO:0000313" key="1">
    <source>
        <dbReference type="EMBL" id="MXO92595.1"/>
    </source>
</evidence>
<dbReference type="RefSeq" id="WP_131451960.1">
    <property type="nucleotide sequence ID" value="NZ_BMJK01000001.1"/>
</dbReference>
<evidence type="ECO:0000313" key="2">
    <source>
        <dbReference type="Proteomes" id="UP000460626"/>
    </source>
</evidence>
<reference evidence="1 2" key="1">
    <citation type="submission" date="2019-12" db="EMBL/GenBank/DDBJ databases">
        <title>Genomic-based taxomic classification of the family Erythrobacteraceae.</title>
        <authorList>
            <person name="Xu L."/>
        </authorList>
    </citation>
    <scope>NUCLEOTIDE SEQUENCE [LARGE SCALE GENOMIC DNA]</scope>
    <source>
        <strain evidence="1 2">RC4-10-4</strain>
    </source>
</reference>
<accession>A0A844ZXH9</accession>
<dbReference type="AlphaFoldDB" id="A0A844ZXH9"/>
<name>A0A844ZXH9_9SPHN</name>
<dbReference type="Proteomes" id="UP000460626">
    <property type="component" value="Unassembled WGS sequence"/>
</dbReference>
<proteinExistence type="predicted"/>
<organism evidence="1 2">
    <name type="scientific">Aurantiacibacter arachoides</name>
    <dbReference type="NCBI Taxonomy" id="1850444"/>
    <lineage>
        <taxon>Bacteria</taxon>
        <taxon>Pseudomonadati</taxon>
        <taxon>Pseudomonadota</taxon>
        <taxon>Alphaproteobacteria</taxon>
        <taxon>Sphingomonadales</taxon>
        <taxon>Erythrobacteraceae</taxon>
        <taxon>Aurantiacibacter</taxon>
    </lineage>
</organism>
<comment type="caution">
    <text evidence="1">The sequence shown here is derived from an EMBL/GenBank/DDBJ whole genome shotgun (WGS) entry which is preliminary data.</text>
</comment>
<gene>
    <name evidence="1" type="ORF">GRI62_03115</name>
</gene>